<keyword evidence="1" id="KW-0472">Membrane</keyword>
<dbReference type="PANTHER" id="PTHR35043:SF9">
    <property type="match status" value="1"/>
</dbReference>
<keyword evidence="1" id="KW-1133">Transmembrane helix</keyword>
<dbReference type="Proteomes" id="UP000799424">
    <property type="component" value="Unassembled WGS sequence"/>
</dbReference>
<feature type="transmembrane region" description="Helical" evidence="1">
    <location>
        <begin position="62"/>
        <end position="81"/>
    </location>
</feature>
<proteinExistence type="predicted"/>
<gene>
    <name evidence="2" type="ORF">CC86DRAFT_47574</name>
</gene>
<dbReference type="OrthoDB" id="9451547at2759"/>
<sequence length="215" mass="24146">MNASHANGTQFHTWRPEPQVRGTFSILSSCLLTMVLCVWTAVHLNIPEYGKLTAQVWRKLGWVMISLLAPELVLLTAYYQYTDAMELGRLMRENLKNKPRPSILQRSYRTLAKCARVICCRPLRPVPNNEGPIKTIYPWTDAHSLYAAMGGFVIDTKGRQSYLPKGMTRATIGMAGIKFIAQYAPELLATIPESEIQDKSKANVFIKDVACSQAL</sequence>
<feature type="transmembrane region" description="Helical" evidence="1">
    <location>
        <begin position="24"/>
        <end position="42"/>
    </location>
</feature>
<keyword evidence="3" id="KW-1185">Reference proteome</keyword>
<evidence type="ECO:0000313" key="3">
    <source>
        <dbReference type="Proteomes" id="UP000799424"/>
    </source>
</evidence>
<organism evidence="2 3">
    <name type="scientific">Ophiobolus disseminans</name>
    <dbReference type="NCBI Taxonomy" id="1469910"/>
    <lineage>
        <taxon>Eukaryota</taxon>
        <taxon>Fungi</taxon>
        <taxon>Dikarya</taxon>
        <taxon>Ascomycota</taxon>
        <taxon>Pezizomycotina</taxon>
        <taxon>Dothideomycetes</taxon>
        <taxon>Pleosporomycetidae</taxon>
        <taxon>Pleosporales</taxon>
        <taxon>Pleosporineae</taxon>
        <taxon>Phaeosphaeriaceae</taxon>
        <taxon>Ophiobolus</taxon>
    </lineage>
</organism>
<dbReference type="EMBL" id="MU006229">
    <property type="protein sequence ID" value="KAF2824835.1"/>
    <property type="molecule type" value="Genomic_DNA"/>
</dbReference>
<accession>A0A6A6ZWX6</accession>
<name>A0A6A6ZWX6_9PLEO</name>
<dbReference type="AlphaFoldDB" id="A0A6A6ZWX6"/>
<protein>
    <submittedName>
        <fullName evidence="2">Uncharacterized protein</fullName>
    </submittedName>
</protein>
<evidence type="ECO:0000313" key="2">
    <source>
        <dbReference type="EMBL" id="KAF2824835.1"/>
    </source>
</evidence>
<evidence type="ECO:0000256" key="1">
    <source>
        <dbReference type="SAM" id="Phobius"/>
    </source>
</evidence>
<reference evidence="2" key="1">
    <citation type="journal article" date="2020" name="Stud. Mycol.">
        <title>101 Dothideomycetes genomes: a test case for predicting lifestyles and emergence of pathogens.</title>
        <authorList>
            <person name="Haridas S."/>
            <person name="Albert R."/>
            <person name="Binder M."/>
            <person name="Bloem J."/>
            <person name="Labutti K."/>
            <person name="Salamov A."/>
            <person name="Andreopoulos B."/>
            <person name="Baker S."/>
            <person name="Barry K."/>
            <person name="Bills G."/>
            <person name="Bluhm B."/>
            <person name="Cannon C."/>
            <person name="Castanera R."/>
            <person name="Culley D."/>
            <person name="Daum C."/>
            <person name="Ezra D."/>
            <person name="Gonzalez J."/>
            <person name="Henrissat B."/>
            <person name="Kuo A."/>
            <person name="Liang C."/>
            <person name="Lipzen A."/>
            <person name="Lutzoni F."/>
            <person name="Magnuson J."/>
            <person name="Mondo S."/>
            <person name="Nolan M."/>
            <person name="Ohm R."/>
            <person name="Pangilinan J."/>
            <person name="Park H.-J."/>
            <person name="Ramirez L."/>
            <person name="Alfaro M."/>
            <person name="Sun H."/>
            <person name="Tritt A."/>
            <person name="Yoshinaga Y."/>
            <person name="Zwiers L.-H."/>
            <person name="Turgeon B."/>
            <person name="Goodwin S."/>
            <person name="Spatafora J."/>
            <person name="Crous P."/>
            <person name="Grigoriev I."/>
        </authorList>
    </citation>
    <scope>NUCLEOTIDE SEQUENCE</scope>
    <source>
        <strain evidence="2">CBS 113818</strain>
    </source>
</reference>
<dbReference type="PANTHER" id="PTHR35043">
    <property type="entry name" value="TRANSCRIPTION FACTOR DOMAIN-CONTAINING PROTEIN"/>
    <property type="match status" value="1"/>
</dbReference>
<keyword evidence="1" id="KW-0812">Transmembrane</keyword>